<evidence type="ECO:0000256" key="1">
    <source>
        <dbReference type="SAM" id="MobiDB-lite"/>
    </source>
</evidence>
<proteinExistence type="predicted"/>
<evidence type="ECO:0000313" key="3">
    <source>
        <dbReference type="Proteomes" id="UP001233172"/>
    </source>
</evidence>
<feature type="non-terminal residue" evidence="2">
    <location>
        <position position="188"/>
    </location>
</feature>
<comment type="caution">
    <text evidence="2">The sequence shown here is derived from an EMBL/GenBank/DDBJ whole genome shotgun (WGS) entry which is preliminary data.</text>
</comment>
<evidence type="ECO:0000313" key="2">
    <source>
        <dbReference type="EMBL" id="KAK0057971.1"/>
    </source>
</evidence>
<organism evidence="2 3">
    <name type="scientific">Biomphalaria pfeifferi</name>
    <name type="common">Bloodfluke planorb</name>
    <name type="synonym">Freshwater snail</name>
    <dbReference type="NCBI Taxonomy" id="112525"/>
    <lineage>
        <taxon>Eukaryota</taxon>
        <taxon>Metazoa</taxon>
        <taxon>Spiralia</taxon>
        <taxon>Lophotrochozoa</taxon>
        <taxon>Mollusca</taxon>
        <taxon>Gastropoda</taxon>
        <taxon>Heterobranchia</taxon>
        <taxon>Euthyneura</taxon>
        <taxon>Panpulmonata</taxon>
        <taxon>Hygrophila</taxon>
        <taxon>Lymnaeoidea</taxon>
        <taxon>Planorbidae</taxon>
        <taxon>Biomphalaria</taxon>
    </lineage>
</organism>
<dbReference type="EMBL" id="JASAOG010000051">
    <property type="protein sequence ID" value="KAK0057971.1"/>
    <property type="molecule type" value="Genomic_DNA"/>
</dbReference>
<protein>
    <submittedName>
        <fullName evidence="2">Uncharacterized protein</fullName>
    </submittedName>
</protein>
<dbReference type="AlphaFoldDB" id="A0AAD8BNN2"/>
<sequence length="188" mass="20706">YNTHGLVTTDHDTVEMDNAVLRSYGNGSTSLTSYLDSPSLERSIENEINFLKETEDMIRLQREIPGTQYYNSERPRPRPRHTGASRSMPTLPLEQEIEVSLDRLLQQQIIHCSTSQSFLRTSSLPASDGGCDEGRQSRETGSFDESSIDGGASDVDGGAPNSIRPSILRPPTLSGEELSTKNLAYSVL</sequence>
<feature type="non-terminal residue" evidence="2">
    <location>
        <position position="1"/>
    </location>
</feature>
<reference evidence="2" key="1">
    <citation type="journal article" date="2023" name="PLoS Negl. Trop. Dis.">
        <title>A genome sequence for Biomphalaria pfeifferi, the major vector snail for the human-infecting parasite Schistosoma mansoni.</title>
        <authorList>
            <person name="Bu L."/>
            <person name="Lu L."/>
            <person name="Laidemitt M.R."/>
            <person name="Zhang S.M."/>
            <person name="Mutuku M."/>
            <person name="Mkoji G."/>
            <person name="Steinauer M."/>
            <person name="Loker E.S."/>
        </authorList>
    </citation>
    <scope>NUCLEOTIDE SEQUENCE</scope>
    <source>
        <strain evidence="2">KasaAsao</strain>
    </source>
</reference>
<reference evidence="2" key="2">
    <citation type="submission" date="2023-04" db="EMBL/GenBank/DDBJ databases">
        <authorList>
            <person name="Bu L."/>
            <person name="Lu L."/>
            <person name="Laidemitt M.R."/>
            <person name="Zhang S.M."/>
            <person name="Mutuku M."/>
            <person name="Mkoji G."/>
            <person name="Steinauer M."/>
            <person name="Loker E.S."/>
        </authorList>
    </citation>
    <scope>NUCLEOTIDE SEQUENCE</scope>
    <source>
        <strain evidence="2">KasaAsao</strain>
        <tissue evidence="2">Whole Snail</tissue>
    </source>
</reference>
<feature type="region of interest" description="Disordered" evidence="1">
    <location>
        <begin position="63"/>
        <end position="89"/>
    </location>
</feature>
<gene>
    <name evidence="2" type="ORF">Bpfe_012624</name>
</gene>
<dbReference type="Proteomes" id="UP001233172">
    <property type="component" value="Unassembled WGS sequence"/>
</dbReference>
<feature type="region of interest" description="Disordered" evidence="1">
    <location>
        <begin position="121"/>
        <end position="175"/>
    </location>
</feature>
<accession>A0AAD8BNN2</accession>
<keyword evidence="3" id="KW-1185">Reference proteome</keyword>
<name>A0AAD8BNN2_BIOPF</name>